<feature type="domain" description="ARB-07466-like C-terminal" evidence="3">
    <location>
        <begin position="257"/>
        <end position="359"/>
    </location>
</feature>
<dbReference type="InterPro" id="IPR058593">
    <property type="entry name" value="ARB_07466-like_C"/>
</dbReference>
<accession>A0ABP4H0I0</accession>
<protein>
    <recommendedName>
        <fullName evidence="3">ARB-07466-like C-terminal domain-containing protein</fullName>
    </recommendedName>
</protein>
<sequence>MQPGRTAQSSEREVSEYGERTQREVRGATVAYEEEAAPGRRRRRPLRWVLTSLLLIAAVVAGVVLWNRHQAVETAEGCEVTPVGGKPVTMDLEQGSNAATIAAVTIARGLPERALTIALATGLQESKLHNLGGGDRDSVGLFQQRPSQGWGTAQQIQDPVYATNKFLDALVKVNGYARLPLTEAAQDVQKSGYPGAYAKHELRASQLASALTGHTPASFSCTVHQLATPAAADATTGAGTGTSGPSPAAAASPAGGAAGAAQQVTDRVRREFGRAVTTTAATGGSTDAKAAGTGALALVPDPSAGTESGADAQRQSGWAVAQWAVAHAQELGIGAVFYDGKSWRVEHSADGWKPQADATATDRVLVTLGMPAAKH</sequence>
<dbReference type="Proteomes" id="UP001500037">
    <property type="component" value="Unassembled WGS sequence"/>
</dbReference>
<evidence type="ECO:0000313" key="4">
    <source>
        <dbReference type="EMBL" id="GAA1246243.1"/>
    </source>
</evidence>
<reference evidence="5" key="1">
    <citation type="journal article" date="2019" name="Int. J. Syst. Evol. Microbiol.">
        <title>The Global Catalogue of Microorganisms (GCM) 10K type strain sequencing project: providing services to taxonomists for standard genome sequencing and annotation.</title>
        <authorList>
            <consortium name="The Broad Institute Genomics Platform"/>
            <consortium name="The Broad Institute Genome Sequencing Center for Infectious Disease"/>
            <person name="Wu L."/>
            <person name="Ma J."/>
        </authorList>
    </citation>
    <scope>NUCLEOTIDE SEQUENCE [LARGE SCALE GENOMIC DNA]</scope>
    <source>
        <strain evidence="5">JCM 13004</strain>
    </source>
</reference>
<organism evidence="4 5">
    <name type="scientific">Kitasatospora nipponensis</name>
    <dbReference type="NCBI Taxonomy" id="258049"/>
    <lineage>
        <taxon>Bacteria</taxon>
        <taxon>Bacillati</taxon>
        <taxon>Actinomycetota</taxon>
        <taxon>Actinomycetes</taxon>
        <taxon>Kitasatosporales</taxon>
        <taxon>Streptomycetaceae</taxon>
        <taxon>Kitasatospora</taxon>
    </lineage>
</organism>
<gene>
    <name evidence="4" type="ORF">GCM10009665_41420</name>
</gene>
<feature type="region of interest" description="Disordered" evidence="1">
    <location>
        <begin position="233"/>
        <end position="265"/>
    </location>
</feature>
<evidence type="ECO:0000256" key="1">
    <source>
        <dbReference type="SAM" id="MobiDB-lite"/>
    </source>
</evidence>
<keyword evidence="2" id="KW-0812">Transmembrane</keyword>
<name>A0ABP4H0I0_9ACTN</name>
<dbReference type="Pfam" id="PF26571">
    <property type="entry name" value="VldE"/>
    <property type="match status" value="1"/>
</dbReference>
<keyword evidence="5" id="KW-1185">Reference proteome</keyword>
<evidence type="ECO:0000256" key="2">
    <source>
        <dbReference type="SAM" id="Phobius"/>
    </source>
</evidence>
<keyword evidence="2" id="KW-1133">Transmembrane helix</keyword>
<evidence type="ECO:0000259" key="3">
    <source>
        <dbReference type="Pfam" id="PF26571"/>
    </source>
</evidence>
<feature type="transmembrane region" description="Helical" evidence="2">
    <location>
        <begin position="48"/>
        <end position="66"/>
    </location>
</feature>
<feature type="compositionally biased region" description="Basic and acidic residues" evidence="1">
    <location>
        <begin position="10"/>
        <end position="26"/>
    </location>
</feature>
<feature type="compositionally biased region" description="Low complexity" evidence="1">
    <location>
        <begin position="233"/>
        <end position="261"/>
    </location>
</feature>
<dbReference type="EMBL" id="BAAALF010000074">
    <property type="protein sequence ID" value="GAA1246243.1"/>
    <property type="molecule type" value="Genomic_DNA"/>
</dbReference>
<keyword evidence="2" id="KW-0472">Membrane</keyword>
<comment type="caution">
    <text evidence="4">The sequence shown here is derived from an EMBL/GenBank/DDBJ whole genome shotgun (WGS) entry which is preliminary data.</text>
</comment>
<feature type="region of interest" description="Disordered" evidence="1">
    <location>
        <begin position="1"/>
        <end position="26"/>
    </location>
</feature>
<proteinExistence type="predicted"/>
<evidence type="ECO:0000313" key="5">
    <source>
        <dbReference type="Proteomes" id="UP001500037"/>
    </source>
</evidence>